<dbReference type="SUPFAM" id="SSF51735">
    <property type="entry name" value="NAD(P)-binding Rossmann-fold domains"/>
    <property type="match status" value="1"/>
</dbReference>
<evidence type="ECO:0000313" key="5">
    <source>
        <dbReference type="Proteomes" id="UP001374803"/>
    </source>
</evidence>
<name>A0ABZ2L411_9BACT</name>
<dbReference type="Gene3D" id="3.40.50.720">
    <property type="entry name" value="NAD(P)-binding Rossmann-like Domain"/>
    <property type="match status" value="1"/>
</dbReference>
<dbReference type="EMBL" id="CP089983">
    <property type="protein sequence ID" value="WXB05694.1"/>
    <property type="molecule type" value="Genomic_DNA"/>
</dbReference>
<accession>A0ABZ2L411</accession>
<reference evidence="4" key="1">
    <citation type="submission" date="2021-12" db="EMBL/GenBank/DDBJ databases">
        <title>Discovery of the Pendulisporaceae a myxobacterial family with distinct sporulation behavior and unique specialized metabolism.</title>
        <authorList>
            <person name="Garcia R."/>
            <person name="Popoff A."/>
            <person name="Bader C.D."/>
            <person name="Loehr J."/>
            <person name="Walesch S."/>
            <person name="Walt C."/>
            <person name="Boldt J."/>
            <person name="Bunk B."/>
            <person name="Haeckl F.J.F.P.J."/>
            <person name="Gunesch A.P."/>
            <person name="Birkelbach J."/>
            <person name="Nuebel U."/>
            <person name="Pietschmann T."/>
            <person name="Bach T."/>
            <person name="Mueller R."/>
        </authorList>
    </citation>
    <scope>NUCLEOTIDE SEQUENCE</scope>
    <source>
        <strain evidence="4">MSr11367</strain>
    </source>
</reference>
<dbReference type="PANTHER" id="PTHR44196:SF1">
    <property type="entry name" value="DEHYDROGENASE_REDUCTASE SDR FAMILY MEMBER 7B"/>
    <property type="match status" value="1"/>
</dbReference>
<comment type="similarity">
    <text evidence="1 3">Belongs to the short-chain dehydrogenases/reductases (SDR) family.</text>
</comment>
<sequence length="254" mass="26809">MSQSSSLKDRIAVVTGASSGIGEATARRLAREGAAVAVFARRKDRLESLVKSIRDGGGRAQAFAVDAKDRSGLAEAARVIAGEFGVVDLVVNNAGVMLPAPFEDHRLGDFEQMIDVNVTGAVRIVDAFVDPLIAAAAKGGRADLVNISSVGAHGVYANFAVYCATKAAMTHLSRNLRAELGPKQVRVAVVEPGLVDTELQSHATDAAAQEWLAQTRKAFAWLAADDIAETIAYVAGLPRHINLERITVVPTQQV</sequence>
<keyword evidence="5" id="KW-1185">Reference proteome</keyword>
<dbReference type="RefSeq" id="WP_394835340.1">
    <property type="nucleotide sequence ID" value="NZ_CP089929.1"/>
</dbReference>
<dbReference type="InterPro" id="IPR036291">
    <property type="entry name" value="NAD(P)-bd_dom_sf"/>
</dbReference>
<dbReference type="InterPro" id="IPR020904">
    <property type="entry name" value="Sc_DH/Rdtase_CS"/>
</dbReference>
<dbReference type="Pfam" id="PF00106">
    <property type="entry name" value="adh_short"/>
    <property type="match status" value="1"/>
</dbReference>
<protein>
    <submittedName>
        <fullName evidence="4">SDR family oxidoreductase</fullName>
    </submittedName>
</protein>
<evidence type="ECO:0000313" key="4">
    <source>
        <dbReference type="EMBL" id="WXB05694.1"/>
    </source>
</evidence>
<proteinExistence type="inferred from homology"/>
<evidence type="ECO:0000256" key="1">
    <source>
        <dbReference type="ARBA" id="ARBA00006484"/>
    </source>
</evidence>
<gene>
    <name evidence="4" type="ORF">LVJ94_00250</name>
</gene>
<organism evidence="4 5">
    <name type="scientific">Pendulispora rubella</name>
    <dbReference type="NCBI Taxonomy" id="2741070"/>
    <lineage>
        <taxon>Bacteria</taxon>
        <taxon>Pseudomonadati</taxon>
        <taxon>Myxococcota</taxon>
        <taxon>Myxococcia</taxon>
        <taxon>Myxococcales</taxon>
        <taxon>Sorangiineae</taxon>
        <taxon>Pendulisporaceae</taxon>
        <taxon>Pendulispora</taxon>
    </lineage>
</organism>
<dbReference type="PROSITE" id="PS00061">
    <property type="entry name" value="ADH_SHORT"/>
    <property type="match status" value="1"/>
</dbReference>
<evidence type="ECO:0000256" key="3">
    <source>
        <dbReference type="RuleBase" id="RU000363"/>
    </source>
</evidence>
<dbReference type="PRINTS" id="PR00080">
    <property type="entry name" value="SDRFAMILY"/>
</dbReference>
<dbReference type="Proteomes" id="UP001374803">
    <property type="component" value="Chromosome"/>
</dbReference>
<dbReference type="PANTHER" id="PTHR44196">
    <property type="entry name" value="DEHYDROGENASE/REDUCTASE SDR FAMILY MEMBER 7B"/>
    <property type="match status" value="1"/>
</dbReference>
<dbReference type="PRINTS" id="PR00081">
    <property type="entry name" value="GDHRDH"/>
</dbReference>
<dbReference type="InterPro" id="IPR002347">
    <property type="entry name" value="SDR_fam"/>
</dbReference>
<evidence type="ECO:0000256" key="2">
    <source>
        <dbReference type="ARBA" id="ARBA00023002"/>
    </source>
</evidence>
<keyword evidence="2" id="KW-0560">Oxidoreductase</keyword>